<evidence type="ECO:0000256" key="2">
    <source>
        <dbReference type="ARBA" id="ARBA00004752"/>
    </source>
</evidence>
<feature type="domain" description="Enolpyruvate transferase" evidence="16">
    <location>
        <begin position="10"/>
        <end position="419"/>
    </location>
</feature>
<comment type="catalytic activity">
    <reaction evidence="15">
        <text>phosphoenolpyruvate + UDP-N-acetyl-alpha-D-glucosamine = UDP-N-acetyl-3-O-(1-carboxyvinyl)-alpha-D-glucosamine + phosphate</text>
        <dbReference type="Rhea" id="RHEA:18681"/>
        <dbReference type="ChEBI" id="CHEBI:43474"/>
        <dbReference type="ChEBI" id="CHEBI:57705"/>
        <dbReference type="ChEBI" id="CHEBI:58702"/>
        <dbReference type="ChEBI" id="CHEBI:68483"/>
        <dbReference type="EC" id="2.5.1.7"/>
    </reaction>
</comment>
<reference evidence="17" key="1">
    <citation type="submission" date="2020-04" db="EMBL/GenBank/DDBJ databases">
        <authorList>
            <person name="Alioto T."/>
            <person name="Alioto T."/>
            <person name="Gomez Garrido J."/>
        </authorList>
    </citation>
    <scope>NUCLEOTIDE SEQUENCE</scope>
    <source>
        <strain evidence="17">A484AB</strain>
    </source>
</reference>
<comment type="similarity">
    <text evidence="10">Belongs to the EPSP synthase family. MurA subfamily.</text>
</comment>
<dbReference type="InterPro" id="IPR013792">
    <property type="entry name" value="RNA3'P_cycl/enolpyr_Trfase_a/b"/>
</dbReference>
<evidence type="ECO:0000256" key="9">
    <source>
        <dbReference type="ARBA" id="ARBA00023316"/>
    </source>
</evidence>
<dbReference type="EMBL" id="CACRXK020004395">
    <property type="protein sequence ID" value="CAB4002599.1"/>
    <property type="molecule type" value="Genomic_DNA"/>
</dbReference>
<accession>A0A7D9IDD9</accession>
<dbReference type="InterPro" id="IPR036968">
    <property type="entry name" value="Enolpyruvate_Tfrase_sf"/>
</dbReference>
<evidence type="ECO:0000256" key="11">
    <source>
        <dbReference type="ARBA" id="ARBA00039108"/>
    </source>
</evidence>
<gene>
    <name evidence="17" type="ORF">PACLA_8A087891</name>
</gene>
<evidence type="ECO:0000256" key="6">
    <source>
        <dbReference type="ARBA" id="ARBA00022960"/>
    </source>
</evidence>
<dbReference type="GO" id="GO:0008760">
    <property type="term" value="F:UDP-N-acetylglucosamine 1-carboxyvinyltransferase activity"/>
    <property type="evidence" value="ECO:0007669"/>
    <property type="project" value="UniProtKB-EC"/>
</dbReference>
<dbReference type="InterPro" id="IPR001986">
    <property type="entry name" value="Enolpyruvate_Tfrase_dom"/>
</dbReference>
<dbReference type="NCBIfam" id="TIGR01072">
    <property type="entry name" value="murA"/>
    <property type="match status" value="1"/>
</dbReference>
<evidence type="ECO:0000259" key="16">
    <source>
        <dbReference type="Pfam" id="PF00275"/>
    </source>
</evidence>
<keyword evidence="7" id="KW-0573">Peptidoglycan synthesis</keyword>
<dbReference type="GO" id="GO:0008360">
    <property type="term" value="P:regulation of cell shape"/>
    <property type="evidence" value="ECO:0007669"/>
    <property type="project" value="UniProtKB-KW"/>
</dbReference>
<dbReference type="OrthoDB" id="5985744at2759"/>
<evidence type="ECO:0000256" key="10">
    <source>
        <dbReference type="ARBA" id="ARBA00038367"/>
    </source>
</evidence>
<dbReference type="GO" id="GO:0071555">
    <property type="term" value="P:cell wall organization"/>
    <property type="evidence" value="ECO:0007669"/>
    <property type="project" value="UniProtKB-KW"/>
</dbReference>
<evidence type="ECO:0000313" key="17">
    <source>
        <dbReference type="EMBL" id="CAB4002599.1"/>
    </source>
</evidence>
<dbReference type="NCBIfam" id="NF006873">
    <property type="entry name" value="PRK09369.1"/>
    <property type="match status" value="1"/>
</dbReference>
<keyword evidence="8" id="KW-0131">Cell cycle</keyword>
<comment type="subcellular location">
    <subcellularLocation>
        <location evidence="1">Cytoplasm</location>
    </subcellularLocation>
</comment>
<proteinExistence type="inferred from homology"/>
<dbReference type="GO" id="GO:0005737">
    <property type="term" value="C:cytoplasm"/>
    <property type="evidence" value="ECO:0007669"/>
    <property type="project" value="UniProtKB-SubCell"/>
</dbReference>
<evidence type="ECO:0000256" key="1">
    <source>
        <dbReference type="ARBA" id="ARBA00004496"/>
    </source>
</evidence>
<evidence type="ECO:0000256" key="5">
    <source>
        <dbReference type="ARBA" id="ARBA00022679"/>
    </source>
</evidence>
<keyword evidence="6" id="KW-0133">Cell shape</keyword>
<keyword evidence="3" id="KW-0963">Cytoplasm</keyword>
<dbReference type="InterPro" id="IPR050068">
    <property type="entry name" value="MurA_subfamily"/>
</dbReference>
<keyword evidence="5" id="KW-0808">Transferase</keyword>
<dbReference type="Proteomes" id="UP001152795">
    <property type="component" value="Unassembled WGS sequence"/>
</dbReference>
<keyword evidence="4" id="KW-0132">Cell division</keyword>
<evidence type="ECO:0000256" key="12">
    <source>
        <dbReference type="ARBA" id="ARBA00039754"/>
    </source>
</evidence>
<comment type="caution">
    <text evidence="17">The sequence shown here is derived from an EMBL/GenBank/DDBJ whole genome shotgun (WGS) entry which is preliminary data.</text>
</comment>
<evidence type="ECO:0000256" key="15">
    <source>
        <dbReference type="ARBA" id="ARBA00047527"/>
    </source>
</evidence>
<keyword evidence="9" id="KW-0961">Cell wall biogenesis/degradation</keyword>
<evidence type="ECO:0000313" key="18">
    <source>
        <dbReference type="Proteomes" id="UP001152795"/>
    </source>
</evidence>
<evidence type="ECO:0000256" key="8">
    <source>
        <dbReference type="ARBA" id="ARBA00023306"/>
    </source>
</evidence>
<dbReference type="GO" id="GO:0051301">
    <property type="term" value="P:cell division"/>
    <property type="evidence" value="ECO:0007669"/>
    <property type="project" value="UniProtKB-KW"/>
</dbReference>
<organism evidence="17 18">
    <name type="scientific">Paramuricea clavata</name>
    <name type="common">Red gorgonian</name>
    <name type="synonym">Violescent sea-whip</name>
    <dbReference type="NCBI Taxonomy" id="317549"/>
    <lineage>
        <taxon>Eukaryota</taxon>
        <taxon>Metazoa</taxon>
        <taxon>Cnidaria</taxon>
        <taxon>Anthozoa</taxon>
        <taxon>Octocorallia</taxon>
        <taxon>Malacalcyonacea</taxon>
        <taxon>Plexauridae</taxon>
        <taxon>Paramuricea</taxon>
    </lineage>
</organism>
<evidence type="ECO:0000256" key="14">
    <source>
        <dbReference type="ARBA" id="ARBA00042842"/>
    </source>
</evidence>
<protein>
    <recommendedName>
        <fullName evidence="12">UDP-N-acetylglucosamine 1-carboxyvinyltransferase</fullName>
        <ecNumber evidence="11">2.5.1.7</ecNumber>
    </recommendedName>
    <alternativeName>
        <fullName evidence="13">Enoylpyruvate transferase</fullName>
    </alternativeName>
    <alternativeName>
        <fullName evidence="14">UDP-N-acetylglucosamine enolpyruvyl transferase</fullName>
    </alternativeName>
</protein>
<dbReference type="InterPro" id="IPR005750">
    <property type="entry name" value="UDP_GlcNAc_COvinyl_MurA"/>
</dbReference>
<evidence type="ECO:0000256" key="7">
    <source>
        <dbReference type="ARBA" id="ARBA00022984"/>
    </source>
</evidence>
<sequence>MTSNEIMISGASPCSGSIQISGAKNATLPLMAACLLTDKQVVLENVPKISDIDKMKTQLESYGVKVIERGSRRVLQATSVKTEFSPTSSDDSNTRGSFLVLGPLLARLKAAKVRHPGGCQISKGGRPVNYHIEALREMGATLESDRKCIKLKANLGLHGTKIDSKMSVGTTENVIMAACLADGQTVITNAAVEPEIIDLIKMLNAMGMNGNIGVNEHENKIVINGRSGTLLNGCTHTVIPDRIEAGTWAIGAAITGGSLLLKMNPEIGQKIMVPVLQMLQKAGVHVQWTHNGLQVQRRGQIKPVSITTGPFPEFPTDLLPQWVTFMTQANGRSRLKDTIYDNRFSHVLHLKTMGARFTRFSNREYEVHGNANLRGSRVEATDLRAGAALVLAALVADGSTKIKEFEHVLRGYEDIKGKLRRWGVTFQDLPPSREGFYGSNDEYWSCILF</sequence>
<dbReference type="Gene3D" id="3.65.10.10">
    <property type="entry name" value="Enolpyruvate transferase domain"/>
    <property type="match status" value="2"/>
</dbReference>
<evidence type="ECO:0000256" key="13">
    <source>
        <dbReference type="ARBA" id="ARBA00042443"/>
    </source>
</evidence>
<dbReference type="AlphaFoldDB" id="A0A7D9IDD9"/>
<keyword evidence="18" id="KW-1185">Reference proteome</keyword>
<dbReference type="Pfam" id="PF00275">
    <property type="entry name" value="EPSP_synthase"/>
    <property type="match status" value="1"/>
</dbReference>
<dbReference type="GO" id="GO:0019277">
    <property type="term" value="P:UDP-N-acetylgalactosamine biosynthetic process"/>
    <property type="evidence" value="ECO:0007669"/>
    <property type="project" value="InterPro"/>
</dbReference>
<dbReference type="PANTHER" id="PTHR43783">
    <property type="entry name" value="UDP-N-ACETYLGLUCOSAMINE 1-CARBOXYVINYLTRANSFERASE"/>
    <property type="match status" value="1"/>
</dbReference>
<evidence type="ECO:0000256" key="4">
    <source>
        <dbReference type="ARBA" id="ARBA00022618"/>
    </source>
</evidence>
<dbReference type="SUPFAM" id="SSF55205">
    <property type="entry name" value="EPT/RTPC-like"/>
    <property type="match status" value="1"/>
</dbReference>
<name>A0A7D9IDD9_PARCT</name>
<dbReference type="EC" id="2.5.1.7" evidence="11"/>
<comment type="pathway">
    <text evidence="2">Cell wall biogenesis; peptidoglycan biosynthesis.</text>
</comment>
<dbReference type="CDD" id="cd01555">
    <property type="entry name" value="UdpNAET"/>
    <property type="match status" value="1"/>
</dbReference>
<dbReference type="PANTHER" id="PTHR43783:SF1">
    <property type="entry name" value="UDP-N-ACETYLGLUCOSAMINE 1-CARBOXYVINYLTRANSFERASE"/>
    <property type="match status" value="1"/>
</dbReference>
<evidence type="ECO:0000256" key="3">
    <source>
        <dbReference type="ARBA" id="ARBA00022490"/>
    </source>
</evidence>